<evidence type="ECO:0000256" key="3">
    <source>
        <dbReference type="ARBA" id="ARBA00023163"/>
    </source>
</evidence>
<feature type="domain" description="HTH gntR-type" evidence="5">
    <location>
        <begin position="6"/>
        <end position="72"/>
    </location>
</feature>
<evidence type="ECO:0000313" key="6">
    <source>
        <dbReference type="EMBL" id="EOM76844.1"/>
    </source>
</evidence>
<organism evidence="6 7">
    <name type="scientific">Rhodococcus rhodnii LMG 5362</name>
    <dbReference type="NCBI Taxonomy" id="1273125"/>
    <lineage>
        <taxon>Bacteria</taxon>
        <taxon>Bacillati</taxon>
        <taxon>Actinomycetota</taxon>
        <taxon>Actinomycetes</taxon>
        <taxon>Mycobacteriales</taxon>
        <taxon>Nocardiaceae</taxon>
        <taxon>Rhodococcus</taxon>
    </lineage>
</organism>
<dbReference type="SUPFAM" id="SSF64288">
    <property type="entry name" value="Chorismate lyase-like"/>
    <property type="match status" value="1"/>
</dbReference>
<dbReference type="GO" id="GO:0045892">
    <property type="term" value="P:negative regulation of DNA-templated transcription"/>
    <property type="evidence" value="ECO:0007669"/>
    <property type="project" value="TreeGrafter"/>
</dbReference>
<name>R7WSC6_9NOCA</name>
<dbReference type="InterPro" id="IPR036390">
    <property type="entry name" value="WH_DNA-bd_sf"/>
</dbReference>
<dbReference type="InterPro" id="IPR011663">
    <property type="entry name" value="UTRA"/>
</dbReference>
<dbReference type="SMART" id="SM00866">
    <property type="entry name" value="UTRA"/>
    <property type="match status" value="1"/>
</dbReference>
<dbReference type="InterPro" id="IPR000524">
    <property type="entry name" value="Tscrpt_reg_HTH_GntR"/>
</dbReference>
<dbReference type="PANTHER" id="PTHR44846">
    <property type="entry name" value="MANNOSYL-D-GLYCERATE TRANSPORT/METABOLISM SYSTEM REPRESSOR MNGR-RELATED"/>
    <property type="match status" value="1"/>
</dbReference>
<dbReference type="InterPro" id="IPR036388">
    <property type="entry name" value="WH-like_DNA-bd_sf"/>
</dbReference>
<evidence type="ECO:0000313" key="7">
    <source>
        <dbReference type="Proteomes" id="UP000013525"/>
    </source>
</evidence>
<dbReference type="Gene3D" id="3.40.1410.10">
    <property type="entry name" value="Chorismate lyase-like"/>
    <property type="match status" value="1"/>
</dbReference>
<dbReference type="Pfam" id="PF00392">
    <property type="entry name" value="GntR"/>
    <property type="match status" value="1"/>
</dbReference>
<dbReference type="Gene3D" id="1.10.10.10">
    <property type="entry name" value="Winged helix-like DNA-binding domain superfamily/Winged helix DNA-binding domain"/>
    <property type="match status" value="1"/>
</dbReference>
<dbReference type="AlphaFoldDB" id="R7WSC6"/>
<evidence type="ECO:0000256" key="1">
    <source>
        <dbReference type="ARBA" id="ARBA00023015"/>
    </source>
</evidence>
<dbReference type="GO" id="GO:0003677">
    <property type="term" value="F:DNA binding"/>
    <property type="evidence" value="ECO:0007669"/>
    <property type="project" value="UniProtKB-KW"/>
</dbReference>
<feature type="compositionally biased region" description="Basic and acidic residues" evidence="4">
    <location>
        <begin position="247"/>
        <end position="262"/>
    </location>
</feature>
<keyword evidence="7" id="KW-1185">Reference proteome</keyword>
<reference evidence="6 7" key="1">
    <citation type="journal article" date="2013" name="Genome Announc.">
        <title>Draft Genome Sequence of Rhodococcus rhodnii Strain LMG5362, a Symbiont of Rhodnius prolixus (Hemiptera, Reduviidae, Triatominae), the Principle Vector of Trypanosoma cruzi.</title>
        <authorList>
            <person name="Pachebat J.A."/>
            <person name="van Keulen G."/>
            <person name="Whitten M.M."/>
            <person name="Girdwood S."/>
            <person name="Del Sol R."/>
            <person name="Dyson P.J."/>
            <person name="Facey P.D."/>
        </authorList>
    </citation>
    <scope>NUCLEOTIDE SEQUENCE [LARGE SCALE GENOMIC DNA]</scope>
    <source>
        <strain evidence="6 7">LMG 5362</strain>
    </source>
</reference>
<dbReference type="GO" id="GO:0003700">
    <property type="term" value="F:DNA-binding transcription factor activity"/>
    <property type="evidence" value="ECO:0007669"/>
    <property type="project" value="InterPro"/>
</dbReference>
<dbReference type="InterPro" id="IPR028978">
    <property type="entry name" value="Chorismate_lyase_/UTRA_dom_sf"/>
</dbReference>
<comment type="caution">
    <text evidence="6">The sequence shown here is derived from an EMBL/GenBank/DDBJ whole genome shotgun (WGS) entry which is preliminary data.</text>
</comment>
<keyword evidence="2" id="KW-0238">DNA-binding</keyword>
<dbReference type="Pfam" id="PF07702">
    <property type="entry name" value="UTRA"/>
    <property type="match status" value="1"/>
</dbReference>
<proteinExistence type="predicted"/>
<dbReference type="SUPFAM" id="SSF46785">
    <property type="entry name" value="Winged helix' DNA-binding domain"/>
    <property type="match status" value="1"/>
</dbReference>
<feature type="region of interest" description="Disordered" evidence="4">
    <location>
        <begin position="239"/>
        <end position="262"/>
    </location>
</feature>
<evidence type="ECO:0000256" key="2">
    <source>
        <dbReference type="ARBA" id="ARBA00023125"/>
    </source>
</evidence>
<evidence type="ECO:0000259" key="5">
    <source>
        <dbReference type="PROSITE" id="PS50949"/>
    </source>
</evidence>
<dbReference type="SMART" id="SM00345">
    <property type="entry name" value="HTH_GNTR"/>
    <property type="match status" value="1"/>
</dbReference>
<dbReference type="eggNOG" id="COG2188">
    <property type="taxonomic scope" value="Bacteria"/>
</dbReference>
<dbReference type="EMBL" id="APMY01000059">
    <property type="protein sequence ID" value="EOM76844.1"/>
    <property type="molecule type" value="Genomic_DNA"/>
</dbReference>
<evidence type="ECO:0000256" key="4">
    <source>
        <dbReference type="SAM" id="MobiDB-lite"/>
    </source>
</evidence>
<keyword evidence="1" id="KW-0805">Transcription regulation</keyword>
<accession>R7WSC6</accession>
<dbReference type="InterPro" id="IPR050679">
    <property type="entry name" value="Bact_HTH_transcr_reg"/>
</dbReference>
<keyword evidence="3" id="KW-0804">Transcription</keyword>
<dbReference type="PATRIC" id="fig|1273125.3.peg.1694"/>
<dbReference type="PROSITE" id="PS50949">
    <property type="entry name" value="HTH_GNTR"/>
    <property type="match status" value="1"/>
</dbReference>
<protein>
    <recommendedName>
        <fullName evidence="5">HTH gntR-type domain-containing protein</fullName>
    </recommendedName>
</protein>
<gene>
    <name evidence="6" type="ORF">Rrhod_1757</name>
</gene>
<dbReference type="PANTHER" id="PTHR44846:SF1">
    <property type="entry name" value="MANNOSYL-D-GLYCERATE TRANSPORT_METABOLISM SYSTEM REPRESSOR MNGR-RELATED"/>
    <property type="match status" value="1"/>
</dbReference>
<sequence>MMAMTQQRYRQIADQLEQEIALMSPGDRLPGEHEIATRFGVGRAAARAAVQELERKQLVRRIRGAGTFVGRRIDYLISRDRRPSWHRTVTEAGATARSVVLGHAAVPVDGEIASFLALPEGTLVHRMERQSYIDELVSGYSVEWVVLDAVPHLADGMRVEESLDEVLRQMGSVRSERSWCRTASDVPPADIAERLQLVTAAAVWVVESLNCDSESRRPLTYSKAWMRGDAVRVVMEIGDRPASTPDPARDRATTNVKEVAHS</sequence>
<dbReference type="PRINTS" id="PR00035">
    <property type="entry name" value="HTHGNTR"/>
</dbReference>
<dbReference type="Proteomes" id="UP000013525">
    <property type="component" value="Unassembled WGS sequence"/>
</dbReference>